<dbReference type="GO" id="GO:0006744">
    <property type="term" value="P:ubiquinone biosynthetic process"/>
    <property type="evidence" value="ECO:0007669"/>
    <property type="project" value="UniProtKB-UniRule"/>
</dbReference>
<comment type="cofactor">
    <cofactor evidence="1">
        <name>[4Fe-4S] cluster</name>
        <dbReference type="ChEBI" id="CHEBI:49883"/>
    </cofactor>
</comment>
<keyword evidence="1" id="KW-0831">Ubiquinone biosynthesis</keyword>
<comment type="subunit">
    <text evidence="1">Forms a heterodimer with UbiU.</text>
</comment>
<keyword evidence="3" id="KW-1185">Reference proteome</keyword>
<keyword evidence="2" id="KW-0378">Hydrolase</keyword>
<sequence>MPDGRPELTLGPVLFNWRADDWADFYARIADEADLDRVVLGEVVCSKRLPFYAQRVAAAVERLQRGGKAVALASLALVTSPRERGLAADLAAMEETEIEVNDLTLLGLLPAGRGFSVGPLVNVYNEATLAFLAERGARRVCLPPELPLASVAALATAAEGLSLTLEVWSFGRVPLALSGRCYHARIHGLSKDSCQFVCAEDPDGLAVETLDGEGFLAVNGVQTLSYSCATTLGRSDDLRGAGLTAFRLSPQLCDMVAVTRLYRDRLAGALGAGEALARLQALQGIAPLSDGFLAGGVGAARVSGPGPL</sequence>
<dbReference type="InterPro" id="IPR051454">
    <property type="entry name" value="RNA/ubiquinone_mod_enzymes"/>
</dbReference>
<dbReference type="NCBIfam" id="NF011991">
    <property type="entry name" value="PRK15447.1"/>
    <property type="match status" value="1"/>
</dbReference>
<evidence type="ECO:0000256" key="1">
    <source>
        <dbReference type="HAMAP-Rule" id="MF_02233"/>
    </source>
</evidence>
<comment type="similarity">
    <text evidence="1">Belongs to the peptidase U32 family. UbiV subfamily.</text>
</comment>
<feature type="binding site" evidence="1">
    <location>
        <position position="45"/>
    </location>
    <ligand>
        <name>[4Fe-4S] cluster</name>
        <dbReference type="ChEBI" id="CHEBI:49883"/>
    </ligand>
</feature>
<name>A0A1Y6BNT5_9PROT</name>
<organism evidence="2 3">
    <name type="scientific">Tistlia consotensis USBA 355</name>
    <dbReference type="NCBI Taxonomy" id="560819"/>
    <lineage>
        <taxon>Bacteria</taxon>
        <taxon>Pseudomonadati</taxon>
        <taxon>Pseudomonadota</taxon>
        <taxon>Alphaproteobacteria</taxon>
        <taxon>Rhodospirillales</taxon>
        <taxon>Rhodovibrionaceae</taxon>
        <taxon>Tistlia</taxon>
    </lineage>
</organism>
<keyword evidence="1" id="KW-0411">Iron-sulfur</keyword>
<dbReference type="InterPro" id="IPR001539">
    <property type="entry name" value="Peptidase_U32"/>
</dbReference>
<dbReference type="AlphaFoldDB" id="A0A1Y6BNT5"/>
<evidence type="ECO:0000313" key="3">
    <source>
        <dbReference type="Proteomes" id="UP000192917"/>
    </source>
</evidence>
<dbReference type="GO" id="GO:0051539">
    <property type="term" value="F:4 iron, 4 sulfur cluster binding"/>
    <property type="evidence" value="ECO:0007669"/>
    <property type="project" value="UniProtKB-UniRule"/>
</dbReference>
<keyword evidence="1" id="KW-0479">Metal-binding</keyword>
<dbReference type="HAMAP" id="MF_02233">
    <property type="entry name" value="UbiV"/>
    <property type="match status" value="1"/>
</dbReference>
<feature type="binding site" evidence="1">
    <location>
        <position position="181"/>
    </location>
    <ligand>
        <name>[4Fe-4S] cluster</name>
        <dbReference type="ChEBI" id="CHEBI:49883"/>
    </ligand>
</feature>
<dbReference type="InterPro" id="IPR043693">
    <property type="entry name" value="UbiV"/>
</dbReference>
<keyword evidence="2" id="KW-0645">Protease</keyword>
<dbReference type="STRING" id="560819.SAMN05428998_107119"/>
<keyword evidence="1" id="KW-0408">Iron</keyword>
<reference evidence="2 3" key="1">
    <citation type="submission" date="2017-04" db="EMBL/GenBank/DDBJ databases">
        <authorList>
            <person name="Afonso C.L."/>
            <person name="Miller P.J."/>
            <person name="Scott M.A."/>
            <person name="Spackman E."/>
            <person name="Goraichik I."/>
            <person name="Dimitrov K.M."/>
            <person name="Suarez D.L."/>
            <person name="Swayne D.E."/>
        </authorList>
    </citation>
    <scope>NUCLEOTIDE SEQUENCE [LARGE SCALE GENOMIC DNA]</scope>
    <source>
        <strain evidence="2 3">USBA 355</strain>
    </source>
</reference>
<dbReference type="GO" id="GO:0008233">
    <property type="term" value="F:peptidase activity"/>
    <property type="evidence" value="ECO:0007669"/>
    <property type="project" value="UniProtKB-KW"/>
</dbReference>
<accession>A0A1Y6BNT5</accession>
<dbReference type="EMBL" id="FWZX01000007">
    <property type="protein sequence ID" value="SMF21661.1"/>
    <property type="molecule type" value="Genomic_DNA"/>
</dbReference>
<dbReference type="UniPathway" id="UPA00232"/>
<gene>
    <name evidence="1" type="primary">ubiV</name>
    <name evidence="2" type="ORF">SAMN05428998_107119</name>
</gene>
<feature type="binding site" evidence="1">
    <location>
        <position position="198"/>
    </location>
    <ligand>
        <name>[4Fe-4S] cluster</name>
        <dbReference type="ChEBI" id="CHEBI:49883"/>
    </ligand>
</feature>
<proteinExistence type="inferred from homology"/>
<feature type="binding site" evidence="1">
    <location>
        <position position="194"/>
    </location>
    <ligand>
        <name>[4Fe-4S] cluster</name>
        <dbReference type="ChEBI" id="CHEBI:49883"/>
    </ligand>
</feature>
<protein>
    <recommendedName>
        <fullName evidence="1">Ubiquinone biosynthesis protein UbiV</fullName>
    </recommendedName>
</protein>
<comment type="pathway">
    <text evidence="1">Cofactor biosynthesis; ubiquinone biosynthesis.</text>
</comment>
<dbReference type="PANTHER" id="PTHR30217">
    <property type="entry name" value="PEPTIDASE U32 FAMILY"/>
    <property type="match status" value="1"/>
</dbReference>
<dbReference type="GO" id="GO:0006508">
    <property type="term" value="P:proteolysis"/>
    <property type="evidence" value="ECO:0007669"/>
    <property type="project" value="UniProtKB-KW"/>
</dbReference>
<comment type="function">
    <text evidence="1">Required for O(2)-independent ubiquinone (coenzyme Q) biosynthesis. Together with UbiU, is essential for the C6-hydroxylation reaction in the oxygen-independent ubiquinone biosynthesis pathway.</text>
</comment>
<keyword evidence="1" id="KW-0004">4Fe-4S</keyword>
<dbReference type="RefSeq" id="WP_085122821.1">
    <property type="nucleotide sequence ID" value="NZ_FWZX01000007.1"/>
</dbReference>
<dbReference type="PANTHER" id="PTHR30217:SF11">
    <property type="entry name" value="UBIQUINONE BIOSYNTHESIS PROTEIN UBIV"/>
    <property type="match status" value="1"/>
</dbReference>
<evidence type="ECO:0000313" key="2">
    <source>
        <dbReference type="EMBL" id="SMF21661.1"/>
    </source>
</evidence>
<dbReference type="Pfam" id="PF01136">
    <property type="entry name" value="Peptidase_U32"/>
    <property type="match status" value="1"/>
</dbReference>
<dbReference type="Proteomes" id="UP000192917">
    <property type="component" value="Unassembled WGS sequence"/>
</dbReference>
<dbReference type="GO" id="GO:0046872">
    <property type="term" value="F:metal ion binding"/>
    <property type="evidence" value="ECO:0007669"/>
    <property type="project" value="UniProtKB-KW"/>
</dbReference>